<sequence length="240" mass="28785">MNMLRSLLGEPPRQPEERLDKAYKAMKETIRILRHEIELKHDPTHDYRKLEIWILGLISSLNELEECLFASSLFRKKVTHDSVEDMDPAEREDYARYVFFYKDGFIRVFAVLDKLGTVLNELFDMKMAKIKPHFSFFTVLRQLQLIPKHAELGKDLNIIKNQYREALSELRRRRNTEIHYMNSELRDDLWQRHQALFGKIELENLDLHIRDLEQGYQMVCETLEAVFVYTNQRWKQLAGR</sequence>
<dbReference type="InterPro" id="IPR041394">
    <property type="entry name" value="HEPN_Cthe2314"/>
</dbReference>
<evidence type="ECO:0000313" key="2">
    <source>
        <dbReference type="EMBL" id="GAA0396486.1"/>
    </source>
</evidence>
<dbReference type="EMBL" id="BAAACX010000012">
    <property type="protein sequence ID" value="GAA0396486.1"/>
    <property type="molecule type" value="Genomic_DNA"/>
</dbReference>
<evidence type="ECO:0000259" key="1">
    <source>
        <dbReference type="Pfam" id="PF18730"/>
    </source>
</evidence>
<feature type="domain" description="Cthe-2314-like HEPN" evidence="1">
    <location>
        <begin position="53"/>
        <end position="231"/>
    </location>
</feature>
<protein>
    <recommendedName>
        <fullName evidence="1">Cthe-2314-like HEPN domain-containing protein</fullName>
    </recommendedName>
</protein>
<name>A0ABP3IBH6_9BACL</name>
<proteinExistence type="predicted"/>
<dbReference type="Proteomes" id="UP001500340">
    <property type="component" value="Unassembled WGS sequence"/>
</dbReference>
<evidence type="ECO:0000313" key="3">
    <source>
        <dbReference type="Proteomes" id="UP001500340"/>
    </source>
</evidence>
<reference evidence="3" key="1">
    <citation type="journal article" date="2019" name="Int. J. Syst. Evol. Microbiol.">
        <title>The Global Catalogue of Microorganisms (GCM) 10K type strain sequencing project: providing services to taxonomists for standard genome sequencing and annotation.</title>
        <authorList>
            <consortium name="The Broad Institute Genomics Platform"/>
            <consortium name="The Broad Institute Genome Sequencing Center for Infectious Disease"/>
            <person name="Wu L."/>
            <person name="Ma J."/>
        </authorList>
    </citation>
    <scope>NUCLEOTIDE SEQUENCE [LARGE SCALE GENOMIC DNA]</scope>
    <source>
        <strain evidence="3">JCM 12774</strain>
    </source>
</reference>
<gene>
    <name evidence="2" type="ORF">GCM10008933_28850</name>
</gene>
<dbReference type="Pfam" id="PF18730">
    <property type="entry name" value="HEPN_Cthe2314"/>
    <property type="match status" value="1"/>
</dbReference>
<comment type="caution">
    <text evidence="2">The sequence shown here is derived from an EMBL/GenBank/DDBJ whole genome shotgun (WGS) entry which is preliminary data.</text>
</comment>
<accession>A0ABP3IBH6</accession>
<organism evidence="2 3">
    <name type="scientific">Paenibacillus motobuensis</name>
    <dbReference type="NCBI Taxonomy" id="295324"/>
    <lineage>
        <taxon>Bacteria</taxon>
        <taxon>Bacillati</taxon>
        <taxon>Bacillota</taxon>
        <taxon>Bacilli</taxon>
        <taxon>Bacillales</taxon>
        <taxon>Paenibacillaceae</taxon>
        <taxon>Paenibacillus</taxon>
    </lineage>
</organism>
<keyword evidence="3" id="KW-1185">Reference proteome</keyword>